<dbReference type="Proteomes" id="UP001596391">
    <property type="component" value="Unassembled WGS sequence"/>
</dbReference>
<evidence type="ECO:0000313" key="2">
    <source>
        <dbReference type="EMBL" id="MFC6644316.1"/>
    </source>
</evidence>
<keyword evidence="1" id="KW-0732">Signal</keyword>
<dbReference type="EMBL" id="JBHSWI010000001">
    <property type="protein sequence ID" value="MFC6644316.1"/>
    <property type="molecule type" value="Genomic_DNA"/>
</dbReference>
<evidence type="ECO:0000313" key="3">
    <source>
        <dbReference type="Proteomes" id="UP001596391"/>
    </source>
</evidence>
<organism evidence="2 3">
    <name type="scientific">Granulicella cerasi</name>
    <dbReference type="NCBI Taxonomy" id="741063"/>
    <lineage>
        <taxon>Bacteria</taxon>
        <taxon>Pseudomonadati</taxon>
        <taxon>Acidobacteriota</taxon>
        <taxon>Terriglobia</taxon>
        <taxon>Terriglobales</taxon>
        <taxon>Acidobacteriaceae</taxon>
        <taxon>Granulicella</taxon>
    </lineage>
</organism>
<comment type="caution">
    <text evidence="2">The sequence shown here is derived from an EMBL/GenBank/DDBJ whole genome shotgun (WGS) entry which is preliminary data.</text>
</comment>
<evidence type="ECO:0000256" key="1">
    <source>
        <dbReference type="SAM" id="SignalP"/>
    </source>
</evidence>
<reference evidence="3" key="1">
    <citation type="journal article" date="2019" name="Int. J. Syst. Evol. Microbiol.">
        <title>The Global Catalogue of Microorganisms (GCM) 10K type strain sequencing project: providing services to taxonomists for standard genome sequencing and annotation.</title>
        <authorList>
            <consortium name="The Broad Institute Genomics Platform"/>
            <consortium name="The Broad Institute Genome Sequencing Center for Infectious Disease"/>
            <person name="Wu L."/>
            <person name="Ma J."/>
        </authorList>
    </citation>
    <scope>NUCLEOTIDE SEQUENCE [LARGE SCALE GENOMIC DNA]</scope>
    <source>
        <strain evidence="3">CGMCC 1.16026</strain>
    </source>
</reference>
<name>A0ABW1Z593_9BACT</name>
<feature type="chain" id="PRO_5046950774" evidence="1">
    <location>
        <begin position="21"/>
        <end position="195"/>
    </location>
</feature>
<protein>
    <submittedName>
        <fullName evidence="2">Uncharacterized protein</fullName>
    </submittedName>
</protein>
<sequence>MKLRFALVFAAFLLAMQAHATEIKISAQALERTLHQQLFTGPDGKYFIKGKDGQPCFVYARDPKVSFKDDRIVIHVSTKSRLGSSVFGNCIGVGLTTDADVSVIPEAEGESIGFRDARVDNLAASRELNFLLVPFLTKKLPQQMKINAADLIRQLLKNSLQQTGYEMHLDGLKIHSMQVSNGNLVVDFDSELSVK</sequence>
<keyword evidence="3" id="KW-1185">Reference proteome</keyword>
<dbReference type="RefSeq" id="WP_263372251.1">
    <property type="nucleotide sequence ID" value="NZ_JAGSYD010000004.1"/>
</dbReference>
<feature type="signal peptide" evidence="1">
    <location>
        <begin position="1"/>
        <end position="20"/>
    </location>
</feature>
<gene>
    <name evidence="2" type="ORF">ACFQBQ_01655</name>
</gene>
<accession>A0ABW1Z593</accession>
<proteinExistence type="predicted"/>